<dbReference type="InterPro" id="IPR050791">
    <property type="entry name" value="Aldo-Keto_reductase"/>
</dbReference>
<comment type="caution">
    <text evidence="4">The sequence shown here is derived from an EMBL/GenBank/DDBJ whole genome shotgun (WGS) entry which is preliminary data.</text>
</comment>
<gene>
    <name evidence="4" type="ORF">FNV43_RR02010</name>
</gene>
<feature type="region of interest" description="Disordered" evidence="3">
    <location>
        <begin position="29"/>
        <end position="53"/>
    </location>
</feature>
<evidence type="ECO:0000256" key="1">
    <source>
        <dbReference type="ARBA" id="ARBA00022857"/>
    </source>
</evidence>
<sequence length="110" mass="11693">MARVGRMKLGSQGLEVSAKGLGCMGTMPLTPASPFSTPPTSTVPSPTKSFSERSTYNQNIGALSIKLTPEVMAELESLALVDAVKGDRYGNDVPTWKESDTPPFSSWKAT</sequence>
<proteinExistence type="predicted"/>
<dbReference type="GO" id="GO:0005737">
    <property type="term" value="C:cytoplasm"/>
    <property type="evidence" value="ECO:0007669"/>
    <property type="project" value="TreeGrafter"/>
</dbReference>
<evidence type="ECO:0000256" key="2">
    <source>
        <dbReference type="ARBA" id="ARBA00023002"/>
    </source>
</evidence>
<dbReference type="PANTHER" id="PTHR43625:SF40">
    <property type="entry name" value="ALDO-KETO REDUCTASE YAKC [NADP(+)]"/>
    <property type="match status" value="1"/>
</dbReference>
<evidence type="ECO:0000313" key="4">
    <source>
        <dbReference type="EMBL" id="KAF3457353.1"/>
    </source>
</evidence>
<protein>
    <submittedName>
        <fullName evidence="4">Uncharacterized protein</fullName>
    </submittedName>
</protein>
<feature type="compositionally biased region" description="Low complexity" evidence="3">
    <location>
        <begin position="30"/>
        <end position="49"/>
    </location>
</feature>
<organism evidence="4 5">
    <name type="scientific">Rhamnella rubrinervis</name>
    <dbReference type="NCBI Taxonomy" id="2594499"/>
    <lineage>
        <taxon>Eukaryota</taxon>
        <taxon>Viridiplantae</taxon>
        <taxon>Streptophyta</taxon>
        <taxon>Embryophyta</taxon>
        <taxon>Tracheophyta</taxon>
        <taxon>Spermatophyta</taxon>
        <taxon>Magnoliopsida</taxon>
        <taxon>eudicotyledons</taxon>
        <taxon>Gunneridae</taxon>
        <taxon>Pentapetalae</taxon>
        <taxon>rosids</taxon>
        <taxon>fabids</taxon>
        <taxon>Rosales</taxon>
        <taxon>Rhamnaceae</taxon>
        <taxon>rhamnoid group</taxon>
        <taxon>Rhamneae</taxon>
        <taxon>Rhamnella</taxon>
    </lineage>
</organism>
<dbReference type="GO" id="GO:0016491">
    <property type="term" value="F:oxidoreductase activity"/>
    <property type="evidence" value="ECO:0007669"/>
    <property type="project" value="UniProtKB-KW"/>
</dbReference>
<dbReference type="OrthoDB" id="37537at2759"/>
<accession>A0A8K0HSG4</accession>
<evidence type="ECO:0000313" key="5">
    <source>
        <dbReference type="Proteomes" id="UP000796880"/>
    </source>
</evidence>
<keyword evidence="2" id="KW-0560">Oxidoreductase</keyword>
<feature type="compositionally biased region" description="Basic and acidic residues" evidence="3">
    <location>
        <begin position="90"/>
        <end position="100"/>
    </location>
</feature>
<dbReference type="PANTHER" id="PTHR43625">
    <property type="entry name" value="AFLATOXIN B1 ALDEHYDE REDUCTASE"/>
    <property type="match status" value="1"/>
</dbReference>
<dbReference type="Proteomes" id="UP000796880">
    <property type="component" value="Unassembled WGS sequence"/>
</dbReference>
<name>A0A8K0HSG4_9ROSA</name>
<dbReference type="EMBL" id="VOIH02000001">
    <property type="protein sequence ID" value="KAF3457353.1"/>
    <property type="molecule type" value="Genomic_DNA"/>
</dbReference>
<dbReference type="AlphaFoldDB" id="A0A8K0HSG4"/>
<feature type="region of interest" description="Disordered" evidence="3">
    <location>
        <begin position="90"/>
        <end position="110"/>
    </location>
</feature>
<keyword evidence="1" id="KW-0521">NADP</keyword>
<reference evidence="4" key="1">
    <citation type="submission" date="2020-03" db="EMBL/GenBank/DDBJ databases">
        <title>A high-quality chromosome-level genome assembly of a woody plant with both climbing and erect habits, Rhamnella rubrinervis.</title>
        <authorList>
            <person name="Lu Z."/>
            <person name="Yang Y."/>
            <person name="Zhu X."/>
            <person name="Sun Y."/>
        </authorList>
    </citation>
    <scope>NUCLEOTIDE SEQUENCE</scope>
    <source>
        <strain evidence="4">BYM</strain>
        <tissue evidence="4">Leaf</tissue>
    </source>
</reference>
<evidence type="ECO:0000256" key="3">
    <source>
        <dbReference type="SAM" id="MobiDB-lite"/>
    </source>
</evidence>
<keyword evidence="5" id="KW-1185">Reference proteome</keyword>